<reference evidence="2 3" key="1">
    <citation type="submission" date="2016-02" db="EMBL/GenBank/DDBJ databases">
        <title>Genome analysis of coral dinoflagellate symbionts highlights evolutionary adaptations to a symbiotic lifestyle.</title>
        <authorList>
            <person name="Aranda M."/>
            <person name="Li Y."/>
            <person name="Liew Y.J."/>
            <person name="Baumgarten S."/>
            <person name="Simakov O."/>
            <person name="Wilson M."/>
            <person name="Piel J."/>
            <person name="Ashoor H."/>
            <person name="Bougouffa S."/>
            <person name="Bajic V.B."/>
            <person name="Ryu T."/>
            <person name="Ravasi T."/>
            <person name="Bayer T."/>
            <person name="Micklem G."/>
            <person name="Kim H."/>
            <person name="Bhak J."/>
            <person name="Lajeunesse T.C."/>
            <person name="Voolstra C.R."/>
        </authorList>
    </citation>
    <scope>NUCLEOTIDE SEQUENCE [LARGE SCALE GENOMIC DNA]</scope>
    <source>
        <strain evidence="2 3">CCMP2467</strain>
    </source>
</reference>
<keyword evidence="3" id="KW-1185">Reference proteome</keyword>
<dbReference type="Proteomes" id="UP000186817">
    <property type="component" value="Unassembled WGS sequence"/>
</dbReference>
<proteinExistence type="predicted"/>
<protein>
    <submittedName>
        <fullName evidence="2">Uncharacterized protein</fullName>
    </submittedName>
</protein>
<comment type="caution">
    <text evidence="2">The sequence shown here is derived from an EMBL/GenBank/DDBJ whole genome shotgun (WGS) entry which is preliminary data.</text>
</comment>
<feature type="compositionally biased region" description="Low complexity" evidence="1">
    <location>
        <begin position="41"/>
        <end position="59"/>
    </location>
</feature>
<organism evidence="2 3">
    <name type="scientific">Symbiodinium microadriaticum</name>
    <name type="common">Dinoflagellate</name>
    <name type="synonym">Zooxanthella microadriatica</name>
    <dbReference type="NCBI Taxonomy" id="2951"/>
    <lineage>
        <taxon>Eukaryota</taxon>
        <taxon>Sar</taxon>
        <taxon>Alveolata</taxon>
        <taxon>Dinophyceae</taxon>
        <taxon>Suessiales</taxon>
        <taxon>Symbiodiniaceae</taxon>
        <taxon>Symbiodinium</taxon>
    </lineage>
</organism>
<dbReference type="EMBL" id="LSRX01000854">
    <property type="protein sequence ID" value="OLP87559.1"/>
    <property type="molecule type" value="Genomic_DNA"/>
</dbReference>
<sequence>MEPWTAQRNLAAALALEPPSVLVKGNSSRASRLTERVVITPGRPGPAAQAQAQAAAPQGNRDAADGETPAQVPANRPG</sequence>
<feature type="region of interest" description="Disordered" evidence="1">
    <location>
        <begin position="40"/>
        <end position="78"/>
    </location>
</feature>
<evidence type="ECO:0000256" key="1">
    <source>
        <dbReference type="SAM" id="MobiDB-lite"/>
    </source>
</evidence>
<name>A0A1Q9CXE4_SYMMI</name>
<evidence type="ECO:0000313" key="2">
    <source>
        <dbReference type="EMBL" id="OLP87559.1"/>
    </source>
</evidence>
<dbReference type="AlphaFoldDB" id="A0A1Q9CXE4"/>
<accession>A0A1Q9CXE4</accession>
<gene>
    <name evidence="2" type="ORF">AK812_SmicGene49136</name>
</gene>
<evidence type="ECO:0000313" key="3">
    <source>
        <dbReference type="Proteomes" id="UP000186817"/>
    </source>
</evidence>